<dbReference type="PANTHER" id="PTHR23011:SF28">
    <property type="entry name" value="CYCLIC NUCLEOTIDE-BINDING DOMAIN CONTAINING PROTEIN"/>
    <property type="match status" value="1"/>
</dbReference>
<evidence type="ECO:0000313" key="2">
    <source>
        <dbReference type="EMBL" id="EOB12850.1"/>
    </source>
</evidence>
<dbReference type="OrthoDB" id="417078at2759"/>
<dbReference type="InterPro" id="IPR018490">
    <property type="entry name" value="cNMP-bd_dom_sf"/>
</dbReference>
<sequence length="330" mass="38463">MSDFQQKVSDYVKSNSLNYNRNLTEDEIAKITVSFLETSGDYDEGLIDAHIESIKLKWADEERIQGGDNLKNWRSLRRASVITGCTVMDVRDLKIIEKSKESFDFILDILENTENVTFSFLNSRQKKKLVETMYPQEVTEGTFLIREGDTDNKVYIVEKGKFHVIIKDKIMKVVQKGEFFGEIALLHNLSRTADVIAMEDSKIWVIDQKAYTTIRQSDRTKFKNIVLKGLKKCKFFKDFQYEELKAISKVLDFRYCIVGTVHPVQEDEIFIFTRNGKIKFEDGNIKEIKKSEYVTATFECLSIIEGARVKKRQPRKKDFHIPLCMKKLKN</sequence>
<accession>R0MFD9</accession>
<dbReference type="InterPro" id="IPR018488">
    <property type="entry name" value="cNMP-bd_CS"/>
</dbReference>
<evidence type="ECO:0000313" key="3">
    <source>
        <dbReference type="Proteomes" id="UP000016927"/>
    </source>
</evidence>
<dbReference type="Pfam" id="PF00027">
    <property type="entry name" value="cNMP_binding"/>
    <property type="match status" value="1"/>
</dbReference>
<dbReference type="SUPFAM" id="SSF51206">
    <property type="entry name" value="cAMP-binding domain-like"/>
    <property type="match status" value="1"/>
</dbReference>
<dbReference type="PRINTS" id="PR00103">
    <property type="entry name" value="CAMPKINASE"/>
</dbReference>
<dbReference type="InterPro" id="IPR014710">
    <property type="entry name" value="RmlC-like_jellyroll"/>
</dbReference>
<dbReference type="EMBL" id="KB909267">
    <property type="protein sequence ID" value="EOB12850.1"/>
    <property type="molecule type" value="Genomic_DNA"/>
</dbReference>
<dbReference type="SMART" id="SM00100">
    <property type="entry name" value="cNMP"/>
    <property type="match status" value="1"/>
</dbReference>
<dbReference type="CDD" id="cd00038">
    <property type="entry name" value="CAP_ED"/>
    <property type="match status" value="1"/>
</dbReference>
<keyword evidence="3" id="KW-1185">Reference proteome</keyword>
<dbReference type="InterPro" id="IPR000595">
    <property type="entry name" value="cNMP-bd_dom"/>
</dbReference>
<dbReference type="PANTHER" id="PTHR23011">
    <property type="entry name" value="CYCLIC NUCLEOTIDE-BINDING DOMAIN CONTAINING PROTEIN"/>
    <property type="match status" value="1"/>
</dbReference>
<dbReference type="STRING" id="578461.R0MFD9"/>
<evidence type="ECO:0000259" key="1">
    <source>
        <dbReference type="PROSITE" id="PS50042"/>
    </source>
</evidence>
<keyword evidence="2" id="KW-0808">Transferase</keyword>
<dbReference type="AlphaFoldDB" id="R0MFD9"/>
<dbReference type="HOGENOM" id="CLU_075121_0_0_1"/>
<keyword evidence="2" id="KW-0418">Kinase</keyword>
<organism evidence="2 3">
    <name type="scientific">Nosema bombycis (strain CQ1 / CVCC 102059)</name>
    <name type="common">Microsporidian parasite</name>
    <name type="synonym">Pebrine of silkworm</name>
    <dbReference type="NCBI Taxonomy" id="578461"/>
    <lineage>
        <taxon>Eukaryota</taxon>
        <taxon>Fungi</taxon>
        <taxon>Fungi incertae sedis</taxon>
        <taxon>Microsporidia</taxon>
        <taxon>Nosematidae</taxon>
        <taxon>Nosema</taxon>
    </lineage>
</organism>
<feature type="domain" description="Cyclic nucleotide-binding" evidence="1">
    <location>
        <begin position="117"/>
        <end position="214"/>
    </location>
</feature>
<dbReference type="GO" id="GO:0016301">
    <property type="term" value="F:kinase activity"/>
    <property type="evidence" value="ECO:0007669"/>
    <property type="project" value="UniProtKB-KW"/>
</dbReference>
<name>R0MFD9_NOSB1</name>
<dbReference type="PROSITE" id="PS00889">
    <property type="entry name" value="CNMP_BINDING_2"/>
    <property type="match status" value="1"/>
</dbReference>
<protein>
    <submittedName>
        <fullName evidence="2">cGMP-dependent protein kinase, isozyme 1</fullName>
    </submittedName>
</protein>
<dbReference type="PROSITE" id="PS50042">
    <property type="entry name" value="CNMP_BINDING_3"/>
    <property type="match status" value="1"/>
</dbReference>
<dbReference type="Proteomes" id="UP000016927">
    <property type="component" value="Unassembled WGS sequence"/>
</dbReference>
<reference evidence="2 3" key="1">
    <citation type="journal article" date="2013" name="BMC Genomics">
        <title>Comparative genomics of parasitic silkworm microsporidia reveal an association between genome expansion and host adaptation.</title>
        <authorList>
            <person name="Pan G."/>
            <person name="Xu J."/>
            <person name="Li T."/>
            <person name="Xia Q."/>
            <person name="Liu S.L."/>
            <person name="Zhang G."/>
            <person name="Li S."/>
            <person name="Li C."/>
            <person name="Liu H."/>
            <person name="Yang L."/>
            <person name="Liu T."/>
            <person name="Zhang X."/>
            <person name="Wu Z."/>
            <person name="Fan W."/>
            <person name="Dang X."/>
            <person name="Xiang H."/>
            <person name="Tao M."/>
            <person name="Li Y."/>
            <person name="Hu J."/>
            <person name="Li Z."/>
            <person name="Lin L."/>
            <person name="Luo J."/>
            <person name="Geng L."/>
            <person name="Wang L."/>
            <person name="Long M."/>
            <person name="Wan Y."/>
            <person name="He N."/>
            <person name="Zhang Z."/>
            <person name="Lu C."/>
            <person name="Keeling P.J."/>
            <person name="Wang J."/>
            <person name="Xiang Z."/>
            <person name="Zhou Z."/>
        </authorList>
    </citation>
    <scope>NUCLEOTIDE SEQUENCE [LARGE SCALE GENOMIC DNA]</scope>
    <source>
        <strain evidence="3">CQ1 / CVCC 102059</strain>
    </source>
</reference>
<dbReference type="VEuPathDB" id="MicrosporidiaDB:NBO_359g0009"/>
<proteinExistence type="predicted"/>
<dbReference type="Gene3D" id="2.60.120.10">
    <property type="entry name" value="Jelly Rolls"/>
    <property type="match status" value="1"/>
</dbReference>
<gene>
    <name evidence="2" type="primary">KGP1</name>
    <name evidence="2" type="ORF">NBO_359g0009</name>
</gene>